<name>A0ABW8CBG5_9ACTN</name>
<feature type="domain" description="N-acetyltransferase" evidence="1">
    <location>
        <begin position="144"/>
        <end position="289"/>
    </location>
</feature>
<evidence type="ECO:0000313" key="3">
    <source>
        <dbReference type="Proteomes" id="UP001614394"/>
    </source>
</evidence>
<dbReference type="Proteomes" id="UP001614394">
    <property type="component" value="Unassembled WGS sequence"/>
</dbReference>
<dbReference type="Gene3D" id="3.40.630.30">
    <property type="match status" value="2"/>
</dbReference>
<dbReference type="Pfam" id="PF00583">
    <property type="entry name" value="Acetyltransf_1"/>
    <property type="match status" value="1"/>
</dbReference>
<protein>
    <submittedName>
        <fullName evidence="2">GNAT family N-acetyltransferase</fullName>
        <ecNumber evidence="2">2.3.1.-</ecNumber>
    </submittedName>
</protein>
<dbReference type="InterPro" id="IPR000182">
    <property type="entry name" value="GNAT_dom"/>
</dbReference>
<keyword evidence="2" id="KW-0012">Acyltransferase</keyword>
<dbReference type="GO" id="GO:0016746">
    <property type="term" value="F:acyltransferase activity"/>
    <property type="evidence" value="ECO:0007669"/>
    <property type="project" value="UniProtKB-KW"/>
</dbReference>
<dbReference type="InterPro" id="IPR016181">
    <property type="entry name" value="Acyl_CoA_acyltransferase"/>
</dbReference>
<evidence type="ECO:0000259" key="1">
    <source>
        <dbReference type="PROSITE" id="PS51186"/>
    </source>
</evidence>
<dbReference type="CDD" id="cd04301">
    <property type="entry name" value="NAT_SF"/>
    <property type="match status" value="1"/>
</dbReference>
<dbReference type="EC" id="2.3.1.-" evidence="2"/>
<dbReference type="RefSeq" id="WP_399653270.1">
    <property type="nucleotide sequence ID" value="NZ_JBITYG010000007.1"/>
</dbReference>
<reference evidence="2 3" key="1">
    <citation type="submission" date="2024-10" db="EMBL/GenBank/DDBJ databases">
        <title>The Natural Products Discovery Center: Release of the First 8490 Sequenced Strains for Exploring Actinobacteria Biosynthetic Diversity.</title>
        <authorList>
            <person name="Kalkreuter E."/>
            <person name="Kautsar S.A."/>
            <person name="Yang D."/>
            <person name="Bader C.D."/>
            <person name="Teijaro C.N."/>
            <person name="Fluegel L."/>
            <person name="Davis C.M."/>
            <person name="Simpson J.R."/>
            <person name="Lauterbach L."/>
            <person name="Steele A.D."/>
            <person name="Gui C."/>
            <person name="Meng S."/>
            <person name="Li G."/>
            <person name="Viehrig K."/>
            <person name="Ye F."/>
            <person name="Su P."/>
            <person name="Kiefer A.F."/>
            <person name="Nichols A."/>
            <person name="Cepeda A.J."/>
            <person name="Yan W."/>
            <person name="Fan B."/>
            <person name="Jiang Y."/>
            <person name="Adhikari A."/>
            <person name="Zheng C.-J."/>
            <person name="Schuster L."/>
            <person name="Cowan T.M."/>
            <person name="Smanski M.J."/>
            <person name="Chevrette M.G."/>
            <person name="De Carvalho L.P.S."/>
            <person name="Shen B."/>
        </authorList>
    </citation>
    <scope>NUCLEOTIDE SEQUENCE [LARGE SCALE GENOMIC DNA]</scope>
    <source>
        <strain evidence="2 3">NPDC053399</strain>
    </source>
</reference>
<keyword evidence="3" id="KW-1185">Reference proteome</keyword>
<dbReference type="PROSITE" id="PS51186">
    <property type="entry name" value="GNAT"/>
    <property type="match status" value="1"/>
</dbReference>
<comment type="caution">
    <text evidence="2">The sequence shown here is derived from an EMBL/GenBank/DDBJ whole genome shotgun (WGS) entry which is preliminary data.</text>
</comment>
<dbReference type="EMBL" id="JBITYG010000007">
    <property type="protein sequence ID" value="MFI9103778.1"/>
    <property type="molecule type" value="Genomic_DNA"/>
</dbReference>
<gene>
    <name evidence="2" type="ORF">ACIGXA_24960</name>
</gene>
<organism evidence="2 3">
    <name type="scientific">Streptomyces fildesensis</name>
    <dbReference type="NCBI Taxonomy" id="375757"/>
    <lineage>
        <taxon>Bacteria</taxon>
        <taxon>Bacillati</taxon>
        <taxon>Actinomycetota</taxon>
        <taxon>Actinomycetes</taxon>
        <taxon>Kitasatosporales</taxon>
        <taxon>Streptomycetaceae</taxon>
        <taxon>Streptomyces</taxon>
    </lineage>
</organism>
<dbReference type="SUPFAM" id="SSF55729">
    <property type="entry name" value="Acyl-CoA N-acyltransferases (Nat)"/>
    <property type="match status" value="1"/>
</dbReference>
<sequence>MSTPLGVSLRPYTPADQTAVLRLINADRLPGQPPTTPAMLNHALEGRSPVDAQWWAALDPPTTEVIVEDTGAVFGVVSYAVHPKDNTGLILWLHCGEAARTADMLIHRAVAALAPRPVKAFQIASALSLGLEALPVRNRAVTDEALRRAGFTGERLLRYLRAALPAPGLPHAAHVHIGPVDDTGKNARRLEIRNGPDVVAEAVVGPPVHGIGVLWWIEVAASARGQGLGRALLGSALDVLAGLGATEVILYVDDDAPAGDDRDRTAANRLYASAGFIEIDRLHSYTRTH</sequence>
<proteinExistence type="predicted"/>
<keyword evidence="2" id="KW-0808">Transferase</keyword>
<accession>A0ABW8CBG5</accession>
<evidence type="ECO:0000313" key="2">
    <source>
        <dbReference type="EMBL" id="MFI9103778.1"/>
    </source>
</evidence>